<gene>
    <name evidence="2" type="ORF">E6A44_019280</name>
</gene>
<proteinExistence type="predicted"/>
<comment type="caution">
    <text evidence="2">The sequence shown here is derived from an EMBL/GenBank/DDBJ whole genome shotgun (WGS) entry which is preliminary data.</text>
</comment>
<dbReference type="Proteomes" id="UP001517247">
    <property type="component" value="Unassembled WGS sequence"/>
</dbReference>
<feature type="signal peptide" evidence="1">
    <location>
        <begin position="1"/>
        <end position="20"/>
    </location>
</feature>
<sequence length="181" mass="20137">MKKKLILAAFAMIAYGSASAQTVPIVANGDMEIWTSGKQLPKQWSTFHTIEREGLFSQSPDAHSGKSAIQVNFTPQKEFDNRRFFTAPFNLEAGKHQVKLFLKGSGDIRFIALHKKDTNAAGKNSSTNIAGTPMVGKFENKEWKEFTLDFDIIDTDSYQLTICFNAADKLLIDDVAVSKLK</sequence>
<dbReference type="EMBL" id="SSHJ02000010">
    <property type="protein sequence ID" value="MFN0257735.1"/>
    <property type="molecule type" value="Genomic_DNA"/>
</dbReference>
<evidence type="ECO:0000313" key="3">
    <source>
        <dbReference type="Proteomes" id="UP001517247"/>
    </source>
</evidence>
<feature type="chain" id="PRO_5045066587" evidence="1">
    <location>
        <begin position="21"/>
        <end position="181"/>
    </location>
</feature>
<protein>
    <submittedName>
        <fullName evidence="2">Uncharacterized protein</fullName>
    </submittedName>
</protein>
<organism evidence="2 3">
    <name type="scientific">Pedobacter ureilyticus</name>
    <dbReference type="NCBI Taxonomy" id="1393051"/>
    <lineage>
        <taxon>Bacteria</taxon>
        <taxon>Pseudomonadati</taxon>
        <taxon>Bacteroidota</taxon>
        <taxon>Sphingobacteriia</taxon>
        <taxon>Sphingobacteriales</taxon>
        <taxon>Sphingobacteriaceae</taxon>
        <taxon>Pedobacter</taxon>
    </lineage>
</organism>
<keyword evidence="1" id="KW-0732">Signal</keyword>
<reference evidence="2 3" key="1">
    <citation type="submission" date="2024-12" db="EMBL/GenBank/DDBJ databases">
        <authorList>
            <person name="Hu S."/>
        </authorList>
    </citation>
    <scope>NUCLEOTIDE SEQUENCE [LARGE SCALE GENOMIC DNA]</scope>
    <source>
        <strain evidence="2 3">THG-T11</strain>
    </source>
</reference>
<name>A0ABW9JCV1_9SPHI</name>
<dbReference type="RefSeq" id="WP_138724815.1">
    <property type="nucleotide sequence ID" value="NZ_SSHJ02000010.1"/>
</dbReference>
<dbReference type="Gene3D" id="2.60.120.260">
    <property type="entry name" value="Galactose-binding domain-like"/>
    <property type="match status" value="1"/>
</dbReference>
<evidence type="ECO:0000313" key="2">
    <source>
        <dbReference type="EMBL" id="MFN0257735.1"/>
    </source>
</evidence>
<accession>A0ABW9JCV1</accession>
<keyword evidence="3" id="KW-1185">Reference proteome</keyword>
<evidence type="ECO:0000256" key="1">
    <source>
        <dbReference type="SAM" id="SignalP"/>
    </source>
</evidence>